<keyword evidence="2 5" id="KW-0732">Signal</keyword>
<dbReference type="SUPFAM" id="SSF51011">
    <property type="entry name" value="Glycosyl hydrolase domain"/>
    <property type="match status" value="1"/>
</dbReference>
<dbReference type="InterPro" id="IPR033453">
    <property type="entry name" value="Glyco_hydro_30_TIM-barrel"/>
</dbReference>
<dbReference type="HOGENOM" id="CLU_014379_3_1_10"/>
<dbReference type="Pfam" id="PF02055">
    <property type="entry name" value="Glyco_hydro_30"/>
    <property type="match status" value="1"/>
</dbReference>
<organism evidence="8 9">
    <name type="scientific">Hoylesella oralis ATCC 33269</name>
    <dbReference type="NCBI Taxonomy" id="873533"/>
    <lineage>
        <taxon>Bacteria</taxon>
        <taxon>Pseudomonadati</taxon>
        <taxon>Bacteroidota</taxon>
        <taxon>Bacteroidia</taxon>
        <taxon>Bacteroidales</taxon>
        <taxon>Prevotellaceae</taxon>
        <taxon>Hoylesella</taxon>
    </lineage>
</organism>
<dbReference type="PRINTS" id="PR00843">
    <property type="entry name" value="GLHYDRLASE30"/>
</dbReference>
<dbReference type="PANTHER" id="PTHR11069">
    <property type="entry name" value="GLUCOSYLCERAMIDASE"/>
    <property type="match status" value="1"/>
</dbReference>
<sequence length="511" mass="57112">MVTIKNNFKVFGIAISAVFFSLTACSSSSLSLEEYKTDPDNPNLTPAANKAIVFTTTSNGADMLYQTSADVYTGSNMAPTTIRIDPSKTYQTMDGFGFAITYSSCYNLLHMTAEDRAAFLKRTYSTTEGFGTSYARISIGCSDFSSTEYTLCDKEGLENFRFYKDETDYVIPILKEILAINPNVKIIAAPWTCPKWMKVKDLISMTSHDSWTDGHINPNYYQTYADYFVKFIQGMKDNGIDIYAVSPQNEPLNKANCASTYIPWREEADFVKVLAATFKKNSLKTKIYLFDHNFNYDNSFSQNDYPIKIYNALGSSFEGSEYVVGAAYHNYGGSPEELDDVHAKAPTKELIFSETSIGTWNDGRNLTARLLNDMRDVTFATVTRYCKAVLVWNLMLDKNMGPNLDGGCQTCFGAVDIDQNGYKQLHYNSHYFIICHMSSVINPGAVRIGVTSDSTQLSDFSHVEFLNPDGTKAVIMLNTGDTDRNVTISDGQNHFRCRVPAGSVVSCKWDK</sequence>
<evidence type="ECO:0000256" key="1">
    <source>
        <dbReference type="ARBA" id="ARBA00005382"/>
    </source>
</evidence>
<comment type="similarity">
    <text evidence="1 4">Belongs to the glycosyl hydrolase 30 family.</text>
</comment>
<evidence type="ECO:0000313" key="8">
    <source>
        <dbReference type="EMBL" id="EFZ38133.1"/>
    </source>
</evidence>
<feature type="signal peptide" evidence="5">
    <location>
        <begin position="1"/>
        <end position="24"/>
    </location>
</feature>
<dbReference type="RefSeq" id="WP_004369205.1">
    <property type="nucleotide sequence ID" value="NZ_GL833119.1"/>
</dbReference>
<evidence type="ECO:0000256" key="3">
    <source>
        <dbReference type="ARBA" id="ARBA00022801"/>
    </source>
</evidence>
<dbReference type="GO" id="GO:0016020">
    <property type="term" value="C:membrane"/>
    <property type="evidence" value="ECO:0007669"/>
    <property type="project" value="GOC"/>
</dbReference>
<dbReference type="STRING" id="28134.SAMN05444288_0369"/>
<dbReference type="InterPro" id="IPR013780">
    <property type="entry name" value="Glyco_hydro_b"/>
</dbReference>
<dbReference type="PROSITE" id="PS51257">
    <property type="entry name" value="PROKAR_LIPOPROTEIN"/>
    <property type="match status" value="1"/>
</dbReference>
<evidence type="ECO:0000259" key="7">
    <source>
        <dbReference type="Pfam" id="PF17189"/>
    </source>
</evidence>
<dbReference type="Pfam" id="PF17189">
    <property type="entry name" value="Glyco_hydro_30C"/>
    <property type="match status" value="1"/>
</dbReference>
<feature type="chain" id="PRO_5003221421" evidence="5">
    <location>
        <begin position="25"/>
        <end position="511"/>
    </location>
</feature>
<reference evidence="8" key="1">
    <citation type="submission" date="2011-01" db="EMBL/GenBank/DDBJ databases">
        <authorList>
            <person name="Muzny D."/>
            <person name="Qin X."/>
            <person name="Buhay C."/>
            <person name="Dugan-Rocha S."/>
            <person name="Ding Y."/>
            <person name="Chen G."/>
            <person name="Hawes A."/>
            <person name="Holder M."/>
            <person name="Jhangiani S."/>
            <person name="Johnson A."/>
            <person name="Khan Z."/>
            <person name="Li Z."/>
            <person name="Liu W."/>
            <person name="Liu X."/>
            <person name="Perez L."/>
            <person name="Shen H."/>
            <person name="Wang Q."/>
            <person name="Watt J."/>
            <person name="Xi L."/>
            <person name="Xin Y."/>
            <person name="Zhou J."/>
            <person name="Deng J."/>
            <person name="Jiang H."/>
            <person name="Liu Y."/>
            <person name="Qu J."/>
            <person name="Song X.-Z."/>
            <person name="Zhang L."/>
            <person name="Villasana D."/>
            <person name="Johnson A."/>
            <person name="Liu J."/>
            <person name="Liyanage D."/>
            <person name="Lorensuhewa L."/>
            <person name="Robinson T."/>
            <person name="Song A."/>
            <person name="Song B.-B."/>
            <person name="Dinh H."/>
            <person name="Thornton R."/>
            <person name="Coyle M."/>
            <person name="Francisco L."/>
            <person name="Jackson L."/>
            <person name="Javaid M."/>
            <person name="Korchina V."/>
            <person name="Kovar C."/>
            <person name="Mata R."/>
            <person name="Mathew T."/>
            <person name="Ngo R."/>
            <person name="Nguyen L."/>
            <person name="Nguyen N."/>
            <person name="Okwuonu G."/>
            <person name="Ongeri F."/>
            <person name="Pham C."/>
            <person name="Simmons D."/>
            <person name="Wilczek-Boney K."/>
            <person name="Hale W."/>
            <person name="Jakkamsetti A."/>
            <person name="Pham P."/>
            <person name="Ruth R."/>
            <person name="San Lucas F."/>
            <person name="Warren J."/>
            <person name="Zhang J."/>
            <person name="Zhao Z."/>
            <person name="Zhou C."/>
            <person name="Zhu D."/>
            <person name="Lee S."/>
            <person name="Bess C."/>
            <person name="Blankenburg K."/>
            <person name="Forbes L."/>
            <person name="Fu Q."/>
            <person name="Gubbala S."/>
            <person name="Hirani K."/>
            <person name="Jayaseelan J.C."/>
            <person name="Lara F."/>
            <person name="Munidasa M."/>
            <person name="Palculict T."/>
            <person name="Patil S."/>
            <person name="Pu L.-L."/>
            <person name="Saada N."/>
            <person name="Tang L."/>
            <person name="Weissenberger G."/>
            <person name="Zhu Y."/>
            <person name="Hemphill L."/>
            <person name="Shang Y."/>
            <person name="Youmans B."/>
            <person name="Ayvaz T."/>
            <person name="Ross M."/>
            <person name="Santibanez J."/>
            <person name="Aqrawi P."/>
            <person name="Gross S."/>
            <person name="Joshi V."/>
            <person name="Fowler G."/>
            <person name="Nazareth L."/>
            <person name="Reid J."/>
            <person name="Worley K."/>
            <person name="Petrosino J."/>
            <person name="Highlander S."/>
            <person name="Gibbs R."/>
        </authorList>
    </citation>
    <scope>NUCLEOTIDE SEQUENCE [LARGE SCALE GENOMIC DNA]</scope>
    <source>
        <strain evidence="8">ATCC 33269</strain>
    </source>
</reference>
<dbReference type="Proteomes" id="UP000005580">
    <property type="component" value="Unassembled WGS sequence"/>
</dbReference>
<dbReference type="eggNOG" id="COG5520">
    <property type="taxonomic scope" value="Bacteria"/>
</dbReference>
<evidence type="ECO:0000313" key="9">
    <source>
        <dbReference type="Proteomes" id="UP000005580"/>
    </source>
</evidence>
<keyword evidence="4 8" id="KW-0326">Glycosidase</keyword>
<dbReference type="SUPFAM" id="SSF51445">
    <property type="entry name" value="(Trans)glycosidases"/>
    <property type="match status" value="1"/>
</dbReference>
<proteinExistence type="inferred from homology"/>
<dbReference type="InterPro" id="IPR017853">
    <property type="entry name" value="GH"/>
</dbReference>
<accession>E7RN02</accession>
<dbReference type="GO" id="GO:0004348">
    <property type="term" value="F:glucosylceramidase activity"/>
    <property type="evidence" value="ECO:0007669"/>
    <property type="project" value="UniProtKB-EC"/>
</dbReference>
<protein>
    <submittedName>
        <fullName evidence="8">O-Glycosyl hydrolase family 30</fullName>
        <ecNumber evidence="8">3.2.1.45</ecNumber>
    </submittedName>
</protein>
<keyword evidence="9" id="KW-1185">Reference proteome</keyword>
<evidence type="ECO:0000256" key="4">
    <source>
        <dbReference type="RuleBase" id="RU361188"/>
    </source>
</evidence>
<dbReference type="EMBL" id="AEPE02000002">
    <property type="protein sequence ID" value="EFZ38133.1"/>
    <property type="molecule type" value="Genomic_DNA"/>
</dbReference>
<dbReference type="GO" id="GO:0006680">
    <property type="term" value="P:glucosylceramide catabolic process"/>
    <property type="evidence" value="ECO:0007669"/>
    <property type="project" value="TreeGrafter"/>
</dbReference>
<gene>
    <name evidence="8" type="ORF">HMPREF0663_10502</name>
</gene>
<keyword evidence="3 4" id="KW-0378">Hydrolase</keyword>
<evidence type="ECO:0000256" key="2">
    <source>
        <dbReference type="ARBA" id="ARBA00022729"/>
    </source>
</evidence>
<feature type="domain" description="Glycosyl hydrolase family 30 beta sandwich" evidence="7">
    <location>
        <begin position="444"/>
        <end position="506"/>
    </location>
</feature>
<dbReference type="EC" id="3.2.1.45" evidence="8"/>
<name>E7RN02_9BACT</name>
<dbReference type="InterPro" id="IPR033452">
    <property type="entry name" value="GH30_C"/>
</dbReference>
<dbReference type="Gene3D" id="2.60.40.1180">
    <property type="entry name" value="Golgi alpha-mannosidase II"/>
    <property type="match status" value="1"/>
</dbReference>
<comment type="caution">
    <text evidence="8">The sequence shown here is derived from an EMBL/GenBank/DDBJ whole genome shotgun (WGS) entry which is preliminary data.</text>
</comment>
<dbReference type="Gene3D" id="3.20.20.80">
    <property type="entry name" value="Glycosidases"/>
    <property type="match status" value="1"/>
</dbReference>
<evidence type="ECO:0000256" key="5">
    <source>
        <dbReference type="SAM" id="SignalP"/>
    </source>
</evidence>
<feature type="domain" description="Glycosyl hydrolase family 30 TIM-barrel" evidence="6">
    <location>
        <begin position="94"/>
        <end position="438"/>
    </location>
</feature>
<dbReference type="AlphaFoldDB" id="E7RN02"/>
<evidence type="ECO:0000259" key="6">
    <source>
        <dbReference type="Pfam" id="PF02055"/>
    </source>
</evidence>
<dbReference type="InterPro" id="IPR001139">
    <property type="entry name" value="Glyco_hydro_30"/>
</dbReference>
<dbReference type="PANTHER" id="PTHR11069:SF23">
    <property type="entry name" value="LYSOSOMAL ACID GLUCOSYLCERAMIDASE"/>
    <property type="match status" value="1"/>
</dbReference>